<dbReference type="InterPro" id="IPR010328">
    <property type="entry name" value="DUF928"/>
</dbReference>
<name>A0A1Z4M217_9CYAN</name>
<proteinExistence type="predicted"/>
<reference evidence="3 4" key="1">
    <citation type="submission" date="2017-06" db="EMBL/GenBank/DDBJ databases">
        <title>Genome sequencing of cyanobaciteial culture collection at National Institute for Environmental Studies (NIES).</title>
        <authorList>
            <person name="Hirose Y."/>
            <person name="Shimura Y."/>
            <person name="Fujisawa T."/>
            <person name="Nakamura Y."/>
            <person name="Kawachi M."/>
        </authorList>
    </citation>
    <scope>NUCLEOTIDE SEQUENCE [LARGE SCALE GENOMIC DNA]</scope>
    <source>
        <strain evidence="3 4">NIES-267</strain>
    </source>
</reference>
<dbReference type="AlphaFoldDB" id="A0A1Z4M217"/>
<gene>
    <name evidence="3" type="ORF">NIES267_70680</name>
</gene>
<feature type="chain" id="PRO_5013323513" description="DUF928 domain-containing protein" evidence="2">
    <location>
        <begin position="30"/>
        <end position="274"/>
    </location>
</feature>
<keyword evidence="2" id="KW-0732">Signal</keyword>
<evidence type="ECO:0000313" key="4">
    <source>
        <dbReference type="Proteomes" id="UP000218418"/>
    </source>
</evidence>
<dbReference type="Pfam" id="PF06051">
    <property type="entry name" value="DUF928"/>
    <property type="match status" value="1"/>
</dbReference>
<evidence type="ECO:0008006" key="5">
    <source>
        <dbReference type="Google" id="ProtNLM"/>
    </source>
</evidence>
<dbReference type="OrthoDB" id="536034at2"/>
<feature type="compositionally biased region" description="Low complexity" evidence="1">
    <location>
        <begin position="30"/>
        <end position="50"/>
    </location>
</feature>
<feature type="signal peptide" evidence="2">
    <location>
        <begin position="1"/>
        <end position="29"/>
    </location>
</feature>
<evidence type="ECO:0000313" key="3">
    <source>
        <dbReference type="EMBL" id="BAY87544.1"/>
    </source>
</evidence>
<organism evidence="3 4">
    <name type="scientific">Calothrix parasitica NIES-267</name>
    <dbReference type="NCBI Taxonomy" id="1973488"/>
    <lineage>
        <taxon>Bacteria</taxon>
        <taxon>Bacillati</taxon>
        <taxon>Cyanobacteriota</taxon>
        <taxon>Cyanophyceae</taxon>
        <taxon>Nostocales</taxon>
        <taxon>Calotrichaceae</taxon>
        <taxon>Calothrix</taxon>
    </lineage>
</organism>
<accession>A0A1Z4M217</accession>
<protein>
    <recommendedName>
        <fullName evidence="5">DUF928 domain-containing protein</fullName>
    </recommendedName>
</protein>
<evidence type="ECO:0000256" key="1">
    <source>
        <dbReference type="SAM" id="MobiDB-lite"/>
    </source>
</evidence>
<keyword evidence="4" id="KW-1185">Reference proteome</keyword>
<evidence type="ECO:0000256" key="2">
    <source>
        <dbReference type="SAM" id="SignalP"/>
    </source>
</evidence>
<dbReference type="Proteomes" id="UP000218418">
    <property type="component" value="Chromosome"/>
</dbReference>
<feature type="region of interest" description="Disordered" evidence="1">
    <location>
        <begin position="30"/>
        <end position="84"/>
    </location>
</feature>
<sequence>MFGIQYYRLIFKLLFAVSLVLISFTPVTAQKENNQSQPNKKQPKKPQQQQNRRRKPSKNFVYFRQPQRQGTPRGTRPAGSRKGCPISAKERLSALVPVTKEISGRELHWGLTTKANPSFWFYVPHELTSINNAKFSLRNRQNKTIYEKELQLTNTPGIIHVSVPDNAISLKVGEWYQFYLFMDINCSSEGVYRKEFAQAWVKREAIASGFETRLERIPLRQRGLFYAQNGIWYDAMMSFAKLKYEPGTNTEWKQILESVGLGRFSQVRVIDCCE</sequence>
<dbReference type="EMBL" id="AP018227">
    <property type="protein sequence ID" value="BAY87544.1"/>
    <property type="molecule type" value="Genomic_DNA"/>
</dbReference>